<protein>
    <submittedName>
        <fullName evidence="1">Uncharacterized protein</fullName>
    </submittedName>
</protein>
<dbReference type="AlphaFoldDB" id="A0A8H3U183"/>
<evidence type="ECO:0000313" key="2">
    <source>
        <dbReference type="Proteomes" id="UP000433883"/>
    </source>
</evidence>
<organism evidence="1 2">
    <name type="scientific">Venturia inaequalis</name>
    <name type="common">Apple scab fungus</name>
    <dbReference type="NCBI Taxonomy" id="5025"/>
    <lineage>
        <taxon>Eukaryota</taxon>
        <taxon>Fungi</taxon>
        <taxon>Dikarya</taxon>
        <taxon>Ascomycota</taxon>
        <taxon>Pezizomycotina</taxon>
        <taxon>Dothideomycetes</taxon>
        <taxon>Pleosporomycetidae</taxon>
        <taxon>Venturiales</taxon>
        <taxon>Venturiaceae</taxon>
        <taxon>Venturia</taxon>
    </lineage>
</organism>
<comment type="caution">
    <text evidence="1">The sequence shown here is derived from an EMBL/GenBank/DDBJ whole genome shotgun (WGS) entry which is preliminary data.</text>
</comment>
<dbReference type="Proteomes" id="UP000433883">
    <property type="component" value="Unassembled WGS sequence"/>
</dbReference>
<gene>
    <name evidence="1" type="ORF">BLS_002048</name>
</gene>
<name>A0A8H3U183_VENIN</name>
<proteinExistence type="predicted"/>
<accession>A0A8H3U183</accession>
<sequence>MSDPDQYEEHCRQREALAQEYNDLMADFHSILMDHFVKLLDTFSDAYNEKNVDGTGRSPREMVTGLRAWFNATPGGQGQNAEARIGVAVMTLEFYVKKAFATSWREVLTWDDGVTICRDEEMSFCQRIAQNCLQKDHFRLRSYIDADQAQDAIGVTGWTSEVFLSKYAGSKEAGKDIRGAHDGFSNREDDV</sequence>
<evidence type="ECO:0000313" key="1">
    <source>
        <dbReference type="EMBL" id="KAE9961454.1"/>
    </source>
</evidence>
<dbReference type="EMBL" id="WNWQ01001521">
    <property type="protein sequence ID" value="KAE9961454.1"/>
    <property type="molecule type" value="Genomic_DNA"/>
</dbReference>
<reference evidence="1 2" key="1">
    <citation type="submission" date="2019-11" db="EMBL/GenBank/DDBJ databases">
        <title>Venturia inaequalis Genome Resource.</title>
        <authorList>
            <person name="Lichtner F.J."/>
        </authorList>
    </citation>
    <scope>NUCLEOTIDE SEQUENCE [LARGE SCALE GENOMIC DNA]</scope>
    <source>
        <strain evidence="1">Bline_iso_100314</strain>
    </source>
</reference>